<evidence type="ECO:0000256" key="12">
    <source>
        <dbReference type="PIRSR" id="PIRSR601461-1"/>
    </source>
</evidence>
<dbReference type="GO" id="GO:0006508">
    <property type="term" value="P:proteolysis"/>
    <property type="evidence" value="ECO:0007669"/>
    <property type="project" value="UniProtKB-KW"/>
</dbReference>
<dbReference type="GO" id="GO:0004190">
    <property type="term" value="F:aspartic-type endopeptidase activity"/>
    <property type="evidence" value="ECO:0007669"/>
    <property type="project" value="UniProtKB-KW"/>
</dbReference>
<gene>
    <name evidence="17" type="ORF">HS088_TW13G00863</name>
</gene>
<comment type="similarity">
    <text evidence="2 13">Belongs to the peptidase A1 family.</text>
</comment>
<evidence type="ECO:0000256" key="10">
    <source>
        <dbReference type="ARBA" id="ARBA00023180"/>
    </source>
</evidence>
<dbReference type="PRINTS" id="PR00792">
    <property type="entry name" value="PEPSIN"/>
</dbReference>
<evidence type="ECO:0000256" key="11">
    <source>
        <dbReference type="ARBA" id="ARBA00023288"/>
    </source>
</evidence>
<dbReference type="PANTHER" id="PTHR13683">
    <property type="entry name" value="ASPARTYL PROTEASES"/>
    <property type="match status" value="1"/>
</dbReference>
<dbReference type="InterPro" id="IPR021109">
    <property type="entry name" value="Peptidase_aspartic_dom_sf"/>
</dbReference>
<feature type="active site" evidence="12">
    <location>
        <position position="333"/>
    </location>
</feature>
<dbReference type="CDD" id="cd05471">
    <property type="entry name" value="pepsin_like"/>
    <property type="match status" value="1"/>
</dbReference>
<dbReference type="Pfam" id="PF14541">
    <property type="entry name" value="TAXi_C"/>
    <property type="match status" value="1"/>
</dbReference>
<evidence type="ECO:0000313" key="17">
    <source>
        <dbReference type="EMBL" id="KAF5737970.1"/>
    </source>
</evidence>
<dbReference type="InterPro" id="IPR034164">
    <property type="entry name" value="Pepsin-like_dom"/>
</dbReference>
<keyword evidence="4" id="KW-0336">GPI-anchor</keyword>
<evidence type="ECO:0000256" key="7">
    <source>
        <dbReference type="ARBA" id="ARBA00022750"/>
    </source>
</evidence>
<protein>
    <submittedName>
        <fullName evidence="17">Aspartic proteinase-like protein 1 isoform X1</fullName>
    </submittedName>
</protein>
<dbReference type="GO" id="GO:0098552">
    <property type="term" value="C:side of membrane"/>
    <property type="evidence" value="ECO:0007669"/>
    <property type="project" value="UniProtKB-KW"/>
</dbReference>
<keyword evidence="11" id="KW-0449">Lipoprotein</keyword>
<evidence type="ECO:0000256" key="9">
    <source>
        <dbReference type="ARBA" id="ARBA00023136"/>
    </source>
</evidence>
<dbReference type="InterPro" id="IPR001969">
    <property type="entry name" value="Aspartic_peptidase_AS"/>
</dbReference>
<accession>A0A7J7CV57</accession>
<organism evidence="17 18">
    <name type="scientific">Tripterygium wilfordii</name>
    <name type="common">Thunder God vine</name>
    <dbReference type="NCBI Taxonomy" id="458696"/>
    <lineage>
        <taxon>Eukaryota</taxon>
        <taxon>Viridiplantae</taxon>
        <taxon>Streptophyta</taxon>
        <taxon>Embryophyta</taxon>
        <taxon>Tracheophyta</taxon>
        <taxon>Spermatophyta</taxon>
        <taxon>Magnoliopsida</taxon>
        <taxon>eudicotyledons</taxon>
        <taxon>Gunneridae</taxon>
        <taxon>Pentapetalae</taxon>
        <taxon>rosids</taxon>
        <taxon>fabids</taxon>
        <taxon>Celastrales</taxon>
        <taxon>Celastraceae</taxon>
        <taxon>Tripterygium</taxon>
    </lineage>
</organism>
<feature type="chain" id="PRO_5029534743" evidence="15">
    <location>
        <begin position="24"/>
        <end position="532"/>
    </location>
</feature>
<keyword evidence="6 15" id="KW-0732">Signal</keyword>
<dbReference type="FunFam" id="2.40.70.10:FF:000012">
    <property type="entry name" value="Aspartyl protease family protein 1"/>
    <property type="match status" value="1"/>
</dbReference>
<comment type="subcellular location">
    <subcellularLocation>
        <location evidence="1">Cell membrane</location>
        <topology evidence="1">Lipid-anchor</topology>
        <topology evidence="1">GPI-anchor</topology>
    </subcellularLocation>
</comment>
<evidence type="ECO:0000256" key="6">
    <source>
        <dbReference type="ARBA" id="ARBA00022729"/>
    </source>
</evidence>
<dbReference type="PROSITE" id="PS00141">
    <property type="entry name" value="ASP_PROTEASE"/>
    <property type="match status" value="1"/>
</dbReference>
<evidence type="ECO:0000313" key="18">
    <source>
        <dbReference type="Proteomes" id="UP000593562"/>
    </source>
</evidence>
<dbReference type="Gene3D" id="2.40.70.10">
    <property type="entry name" value="Acid Proteases"/>
    <property type="match status" value="2"/>
</dbReference>
<dbReference type="GO" id="GO:0005886">
    <property type="term" value="C:plasma membrane"/>
    <property type="evidence" value="ECO:0007669"/>
    <property type="project" value="UniProtKB-SubCell"/>
</dbReference>
<dbReference type="AlphaFoldDB" id="A0A7J7CV57"/>
<keyword evidence="3" id="KW-1003">Cell membrane</keyword>
<keyword evidence="8 13" id="KW-0378">Hydrolase</keyword>
<evidence type="ECO:0000256" key="14">
    <source>
        <dbReference type="SAM" id="MobiDB-lite"/>
    </source>
</evidence>
<dbReference type="PANTHER" id="PTHR13683:SF743">
    <property type="entry name" value="ASPARTIC PROTEINASE-LIKE PROTEIN 1"/>
    <property type="match status" value="1"/>
</dbReference>
<reference evidence="17 18" key="1">
    <citation type="journal article" date="2020" name="Nat. Commun.">
        <title>Genome of Tripterygium wilfordii and identification of cytochrome P450 involved in triptolide biosynthesis.</title>
        <authorList>
            <person name="Tu L."/>
            <person name="Su P."/>
            <person name="Zhang Z."/>
            <person name="Gao L."/>
            <person name="Wang J."/>
            <person name="Hu T."/>
            <person name="Zhou J."/>
            <person name="Zhang Y."/>
            <person name="Zhao Y."/>
            <person name="Liu Y."/>
            <person name="Song Y."/>
            <person name="Tong Y."/>
            <person name="Lu Y."/>
            <person name="Yang J."/>
            <person name="Xu C."/>
            <person name="Jia M."/>
            <person name="Peters R.J."/>
            <person name="Huang L."/>
            <person name="Gao W."/>
        </authorList>
    </citation>
    <scope>NUCLEOTIDE SEQUENCE [LARGE SCALE GENOMIC DNA]</scope>
    <source>
        <strain evidence="18">cv. XIE 37</strain>
        <tissue evidence="17">Leaf</tissue>
    </source>
</reference>
<keyword evidence="18" id="KW-1185">Reference proteome</keyword>
<feature type="region of interest" description="Disordered" evidence="14">
    <location>
        <begin position="457"/>
        <end position="504"/>
    </location>
</feature>
<dbReference type="SUPFAM" id="SSF50630">
    <property type="entry name" value="Acid proteases"/>
    <property type="match status" value="1"/>
</dbReference>
<evidence type="ECO:0000256" key="5">
    <source>
        <dbReference type="ARBA" id="ARBA00022670"/>
    </source>
</evidence>
<dbReference type="EMBL" id="JAAARO010000013">
    <property type="protein sequence ID" value="KAF5737970.1"/>
    <property type="molecule type" value="Genomic_DNA"/>
</dbReference>
<sequence length="532" mass="57837">MGPHSLALLVFMVASIYLESAVAMTLSTRLIHRYSEEVMGFRVSSGRNVSGSGTWPEKRSLEYYRMLANSDFQRQKMKLAPQYRLLFPSEGSKTMAFGNDFGWLHYMWIDIGTPKVSFLVALDAGTDLLWIPCDCVQCAPLSASYYSSLDRDLNEYSPSASSTSKHVSCSHQLCDSNSKCKSPKQQCPYTINYYTENTSSSGLLVEDTLHLASGVDDTLNASVQASVIIGCGMKQSGGYLDGVAPDGLMGLGLGELAIPSFLASAGLIKNSFSMCFDEDGSGRIFFGDKGQATQQSTSFLPLDGKYITYIVGVEASCVGNSCPKQTSFRALVDSGTSFTFLPDKVYEAIAEEFDKGVNASISTFEGYPWKYCYKTSSPEVPKVPALKFMFPLNNSFVIRDPIFPIYGMQGVTGFCLAVQPADGDIGTIGQNFMTGYRVVFDRGNLTLGWSRSKCQDLSKGMSLPPPPEVTPLNPLPTNEQQRAPNGHAVSPAVAGRAPSKPSSASTQSISSQFLILKSLFLLFPLHRLVSAF</sequence>
<keyword evidence="5 13" id="KW-0645">Protease</keyword>
<feature type="active site" evidence="12">
    <location>
        <position position="123"/>
    </location>
</feature>
<dbReference type="InterPro" id="IPR032799">
    <property type="entry name" value="TAXi_C"/>
</dbReference>
<keyword evidence="7 13" id="KW-0064">Aspartyl protease</keyword>
<name>A0A7J7CV57_TRIWF</name>
<dbReference type="InterPro" id="IPR033121">
    <property type="entry name" value="PEPTIDASE_A1"/>
</dbReference>
<feature type="domain" description="Peptidase A1" evidence="16">
    <location>
        <begin position="105"/>
        <end position="450"/>
    </location>
</feature>
<feature type="signal peptide" evidence="15">
    <location>
        <begin position="1"/>
        <end position="23"/>
    </location>
</feature>
<dbReference type="Pfam" id="PF14543">
    <property type="entry name" value="TAXi_N"/>
    <property type="match status" value="1"/>
</dbReference>
<evidence type="ECO:0000259" key="16">
    <source>
        <dbReference type="PROSITE" id="PS51767"/>
    </source>
</evidence>
<dbReference type="FunFam" id="2.40.70.10:FF:000014">
    <property type="entry name" value="Aspartyl protease family protein 1"/>
    <property type="match status" value="1"/>
</dbReference>
<evidence type="ECO:0000256" key="4">
    <source>
        <dbReference type="ARBA" id="ARBA00022622"/>
    </source>
</evidence>
<evidence type="ECO:0000256" key="1">
    <source>
        <dbReference type="ARBA" id="ARBA00004609"/>
    </source>
</evidence>
<evidence type="ECO:0000256" key="13">
    <source>
        <dbReference type="RuleBase" id="RU000454"/>
    </source>
</evidence>
<evidence type="ECO:0000256" key="15">
    <source>
        <dbReference type="SAM" id="SignalP"/>
    </source>
</evidence>
<dbReference type="InParanoid" id="A0A7J7CV57"/>
<dbReference type="FunCoup" id="A0A7J7CV57">
    <property type="interactions" value="299"/>
</dbReference>
<proteinExistence type="inferred from homology"/>
<dbReference type="InterPro" id="IPR032861">
    <property type="entry name" value="TAXi_N"/>
</dbReference>
<keyword evidence="9" id="KW-0472">Membrane</keyword>
<evidence type="ECO:0000256" key="8">
    <source>
        <dbReference type="ARBA" id="ARBA00022801"/>
    </source>
</evidence>
<dbReference type="Proteomes" id="UP000593562">
    <property type="component" value="Unassembled WGS sequence"/>
</dbReference>
<comment type="caution">
    <text evidence="17">The sequence shown here is derived from an EMBL/GenBank/DDBJ whole genome shotgun (WGS) entry which is preliminary data.</text>
</comment>
<evidence type="ECO:0000256" key="2">
    <source>
        <dbReference type="ARBA" id="ARBA00007447"/>
    </source>
</evidence>
<evidence type="ECO:0000256" key="3">
    <source>
        <dbReference type="ARBA" id="ARBA00022475"/>
    </source>
</evidence>
<keyword evidence="10" id="KW-0325">Glycoprotein</keyword>
<dbReference type="PROSITE" id="PS51767">
    <property type="entry name" value="PEPTIDASE_A1"/>
    <property type="match status" value="1"/>
</dbReference>
<dbReference type="InterPro" id="IPR001461">
    <property type="entry name" value="Aspartic_peptidase_A1"/>
</dbReference>